<organism evidence="1 2">
    <name type="scientific">Carassius auratus</name>
    <name type="common">Goldfish</name>
    <dbReference type="NCBI Taxonomy" id="7957"/>
    <lineage>
        <taxon>Eukaryota</taxon>
        <taxon>Metazoa</taxon>
        <taxon>Chordata</taxon>
        <taxon>Craniata</taxon>
        <taxon>Vertebrata</taxon>
        <taxon>Euteleostomi</taxon>
        <taxon>Actinopterygii</taxon>
        <taxon>Neopterygii</taxon>
        <taxon>Teleostei</taxon>
        <taxon>Ostariophysi</taxon>
        <taxon>Cypriniformes</taxon>
        <taxon>Cyprinidae</taxon>
        <taxon>Cyprininae</taxon>
        <taxon>Carassius</taxon>
    </lineage>
</organism>
<sequence>MKSPTRTETSEHIAGSQALGDLIPYSTILHFLFTPAPSELKSPHQGGTGGICAVYLSIQEFAPVYPIMLQRMQKATSVS</sequence>
<dbReference type="PANTHER" id="PTHR13228">
    <property type="entry name" value="CONSERVED OLIGOMERIC GOLGI COMPLEX COMPONENT 5"/>
    <property type="match status" value="1"/>
</dbReference>
<reference evidence="2" key="1">
    <citation type="submission" date="2025-08" db="UniProtKB">
        <authorList>
            <consortium name="RefSeq"/>
        </authorList>
    </citation>
    <scope>IDENTIFICATION</scope>
    <source>
        <strain evidence="2">Wakin</strain>
        <tissue evidence="2">Muscle</tissue>
    </source>
</reference>
<dbReference type="Proteomes" id="UP000515129">
    <property type="component" value="Chromosome 4"/>
</dbReference>
<dbReference type="PANTHER" id="PTHR13228:SF3">
    <property type="entry name" value="CONSERVED OLIGOMERIC GOLGI COMPLEX SUBUNIT 5"/>
    <property type="match status" value="1"/>
</dbReference>
<gene>
    <name evidence="2" type="primary">LOC113059567</name>
</gene>
<accession>A0A6P6LK34</accession>
<proteinExistence type="predicted"/>
<keyword evidence="1" id="KW-1185">Reference proteome</keyword>
<dbReference type="GO" id="GO:0006891">
    <property type="term" value="P:intra-Golgi vesicle-mediated transport"/>
    <property type="evidence" value="ECO:0007669"/>
    <property type="project" value="InterPro"/>
</dbReference>
<evidence type="ECO:0000313" key="1">
    <source>
        <dbReference type="Proteomes" id="UP000515129"/>
    </source>
</evidence>
<dbReference type="GO" id="GO:0017119">
    <property type="term" value="C:Golgi transport complex"/>
    <property type="evidence" value="ECO:0007669"/>
    <property type="project" value="InterPro"/>
</dbReference>
<dbReference type="KEGG" id="caua:113059567"/>
<dbReference type="OrthoDB" id="18786at2759"/>
<dbReference type="GeneID" id="113059567"/>
<dbReference type="AlphaFoldDB" id="A0A6P6LK34"/>
<dbReference type="RefSeq" id="XP_026083922.1">
    <property type="nucleotide sequence ID" value="XM_026228137.1"/>
</dbReference>
<name>A0A6P6LK34_CARAU</name>
<dbReference type="InterPro" id="IPR019465">
    <property type="entry name" value="Cog5"/>
</dbReference>
<protein>
    <submittedName>
        <fullName evidence="2">Conserved oligomeric Golgi complex subunit 5-like</fullName>
    </submittedName>
</protein>
<evidence type="ECO:0000313" key="2">
    <source>
        <dbReference type="RefSeq" id="XP_026083922.1"/>
    </source>
</evidence>